<reference evidence="3" key="1">
    <citation type="journal article" date="2021" name="IMA Fungus">
        <title>Genomic characterization of three marine fungi, including Emericellopsis atlantica sp. nov. with signatures of a generalist lifestyle and marine biomass degradation.</title>
        <authorList>
            <person name="Hagestad O.C."/>
            <person name="Hou L."/>
            <person name="Andersen J.H."/>
            <person name="Hansen E.H."/>
            <person name="Altermark B."/>
            <person name="Li C."/>
            <person name="Kuhnert E."/>
            <person name="Cox R.J."/>
            <person name="Crous P.W."/>
            <person name="Spatafora J.W."/>
            <person name="Lail K."/>
            <person name="Amirebrahimi M."/>
            <person name="Lipzen A."/>
            <person name="Pangilinan J."/>
            <person name="Andreopoulos W."/>
            <person name="Hayes R.D."/>
            <person name="Ng V."/>
            <person name="Grigoriev I.V."/>
            <person name="Jackson S.A."/>
            <person name="Sutton T.D.S."/>
            <person name="Dobson A.D.W."/>
            <person name="Rama T."/>
        </authorList>
    </citation>
    <scope>NUCLEOTIDE SEQUENCE</scope>
    <source>
        <strain evidence="3">TRa3180A</strain>
    </source>
</reference>
<keyword evidence="1" id="KW-0472">Membrane</keyword>
<proteinExistence type="predicted"/>
<dbReference type="EMBL" id="MU253775">
    <property type="protein sequence ID" value="KAG9247321.1"/>
    <property type="molecule type" value="Genomic_DNA"/>
</dbReference>
<sequence>MTTQSLLKASESQQQPELCLAQHPVLRITLTGHGIFLTIIAIVISIQILQPSLTCTLIILSPLPWIIMNDYTNFISLGPGGTPSTFFGYLKICFLRLFALSDPYTPVCFTGKIYPEFGYYQRAPSWLPKRRGPRPTIAGIAPQRQLDQTGCPHMYSLVCQFLTKFANTHSSLLRTGISCFEKKGLALFCRIPINATCRGEIAHVHSSDRSLHLNLHPDDARVVLEQGWGERHPLAKGGWMTKYVPREFVMVYAPRDREECEVVLRIIEAACWWVSGERLEVSIGREEKEEREGCKSTVVPDVMQCG</sequence>
<evidence type="ECO:0000313" key="4">
    <source>
        <dbReference type="Proteomes" id="UP000887226"/>
    </source>
</evidence>
<organism evidence="3 4">
    <name type="scientific">Calycina marina</name>
    <dbReference type="NCBI Taxonomy" id="1763456"/>
    <lineage>
        <taxon>Eukaryota</taxon>
        <taxon>Fungi</taxon>
        <taxon>Dikarya</taxon>
        <taxon>Ascomycota</taxon>
        <taxon>Pezizomycotina</taxon>
        <taxon>Leotiomycetes</taxon>
        <taxon>Helotiales</taxon>
        <taxon>Pezizellaceae</taxon>
        <taxon>Calycina</taxon>
    </lineage>
</organism>
<keyword evidence="4" id="KW-1185">Reference proteome</keyword>
<dbReference type="OrthoDB" id="9987011at2759"/>
<evidence type="ECO:0000259" key="2">
    <source>
        <dbReference type="Pfam" id="PF17648"/>
    </source>
</evidence>
<keyword evidence="1" id="KW-0812">Transmembrane</keyword>
<feature type="domain" description="Luciferase" evidence="2">
    <location>
        <begin position="198"/>
        <end position="270"/>
    </location>
</feature>
<dbReference type="Proteomes" id="UP000887226">
    <property type="component" value="Unassembled WGS sequence"/>
</dbReference>
<dbReference type="PANTHER" id="PTHR38695:SF1">
    <property type="entry name" value="AMINO ACID PERMEASE_ SLC12A DOMAIN-CONTAINING PROTEIN"/>
    <property type="match status" value="1"/>
</dbReference>
<feature type="transmembrane region" description="Helical" evidence="1">
    <location>
        <begin position="35"/>
        <end position="60"/>
    </location>
</feature>
<evidence type="ECO:0000313" key="3">
    <source>
        <dbReference type="EMBL" id="KAG9247321.1"/>
    </source>
</evidence>
<dbReference type="InterPro" id="IPR040841">
    <property type="entry name" value="Luciferase_dom"/>
</dbReference>
<keyword evidence="1" id="KW-1133">Transmembrane helix</keyword>
<accession>A0A9P8CJA6</accession>
<dbReference type="InterPro" id="IPR048273">
    <property type="entry name" value="Luciferase"/>
</dbReference>
<comment type="caution">
    <text evidence="3">The sequence shown here is derived from an EMBL/GenBank/DDBJ whole genome shotgun (WGS) entry which is preliminary data.</text>
</comment>
<gene>
    <name evidence="3" type="ORF">BJ878DRAFT_415101</name>
</gene>
<dbReference type="PANTHER" id="PTHR38695">
    <property type="entry name" value="AMINO ACID PERMEASE_ SLC12A DOMAIN-CONTAINING PROTEIN"/>
    <property type="match status" value="1"/>
</dbReference>
<protein>
    <recommendedName>
        <fullName evidence="2">Luciferase domain-containing protein</fullName>
    </recommendedName>
</protein>
<dbReference type="AlphaFoldDB" id="A0A9P8CJA6"/>
<evidence type="ECO:0000256" key="1">
    <source>
        <dbReference type="SAM" id="Phobius"/>
    </source>
</evidence>
<name>A0A9P8CJA6_9HELO</name>
<dbReference type="Pfam" id="PF17648">
    <property type="entry name" value="Luciferase"/>
    <property type="match status" value="1"/>
</dbReference>